<name>A0A2S6CCU9_9PEZI</name>
<dbReference type="EMBL" id="PNEN01000492">
    <property type="protein sequence ID" value="PPJ57539.1"/>
    <property type="molecule type" value="Genomic_DNA"/>
</dbReference>
<proteinExistence type="predicted"/>
<dbReference type="Proteomes" id="UP000237631">
    <property type="component" value="Unassembled WGS sequence"/>
</dbReference>
<dbReference type="InterPro" id="IPR051104">
    <property type="entry name" value="FAD_monoxygenase"/>
</dbReference>
<evidence type="ECO:0008006" key="6">
    <source>
        <dbReference type="Google" id="ProtNLM"/>
    </source>
</evidence>
<reference evidence="5" key="1">
    <citation type="journal article" date="2017" name="bioRxiv">
        <title>Conservation of a gene cluster reveals novel cercosporin biosynthetic mechanisms and extends production to the genus Colletotrichum.</title>
        <authorList>
            <person name="de Jonge R."/>
            <person name="Ebert M.K."/>
            <person name="Huitt-Roehl C.R."/>
            <person name="Pal P."/>
            <person name="Suttle J.C."/>
            <person name="Spanner R.E."/>
            <person name="Neubauer J.D."/>
            <person name="Jurick W.M.II."/>
            <person name="Stott K.A."/>
            <person name="Secor G.A."/>
            <person name="Thomma B.P.H.J."/>
            <person name="Van de Peer Y."/>
            <person name="Townsend C.A."/>
            <person name="Bolton M.D."/>
        </authorList>
    </citation>
    <scope>NUCLEOTIDE SEQUENCE [LARGE SCALE GENOMIC DNA]</scope>
    <source>
        <strain evidence="5">CBS538.71</strain>
    </source>
</reference>
<evidence type="ECO:0000256" key="2">
    <source>
        <dbReference type="ARBA" id="ARBA00022827"/>
    </source>
</evidence>
<keyword evidence="3" id="KW-0560">Oxidoreductase</keyword>
<dbReference type="PANTHER" id="PTHR46720">
    <property type="entry name" value="HYDROXYLASE, PUTATIVE (AFU_ORTHOLOGUE AFUA_3G01460)-RELATED"/>
    <property type="match status" value="1"/>
</dbReference>
<dbReference type="STRING" id="357750.A0A2S6CCU9"/>
<dbReference type="InterPro" id="IPR036188">
    <property type="entry name" value="FAD/NAD-bd_sf"/>
</dbReference>
<dbReference type="GO" id="GO:0016491">
    <property type="term" value="F:oxidoreductase activity"/>
    <property type="evidence" value="ECO:0007669"/>
    <property type="project" value="UniProtKB-KW"/>
</dbReference>
<sequence length="187" mass="19984">MRCLRLIDPSLGEKVLQLATRNPPPHEEIWSFFRYGAPWGGHADGEISHKIPSPPTGNMTLHRQGLLSLLAEEMGPGHAEFDKKLASYSQTSSHVTIKFTDNTSVTTNLLIACDGIHSKVRAGMFGSDSPLSKPKLSSTGAYRALIPMDTALSIGGESARLSSISFGPGGYLITYPVSNGTKLNCGA</sequence>
<evidence type="ECO:0000313" key="5">
    <source>
        <dbReference type="Proteomes" id="UP000237631"/>
    </source>
</evidence>
<dbReference type="OrthoDB" id="417877at2759"/>
<evidence type="ECO:0000313" key="4">
    <source>
        <dbReference type="EMBL" id="PPJ57539.1"/>
    </source>
</evidence>
<dbReference type="GO" id="GO:0044550">
    <property type="term" value="P:secondary metabolite biosynthetic process"/>
    <property type="evidence" value="ECO:0007669"/>
    <property type="project" value="TreeGrafter"/>
</dbReference>
<comment type="caution">
    <text evidence="4">The sequence shown here is derived from an EMBL/GenBank/DDBJ whole genome shotgun (WGS) entry which is preliminary data.</text>
</comment>
<gene>
    <name evidence="4" type="ORF">CBER1_06275</name>
</gene>
<accession>A0A2S6CCU9</accession>
<protein>
    <recommendedName>
        <fullName evidence="6">FAD-binding domain-containing protein</fullName>
    </recommendedName>
</protein>
<organism evidence="4 5">
    <name type="scientific">Cercospora berteroae</name>
    <dbReference type="NCBI Taxonomy" id="357750"/>
    <lineage>
        <taxon>Eukaryota</taxon>
        <taxon>Fungi</taxon>
        <taxon>Dikarya</taxon>
        <taxon>Ascomycota</taxon>
        <taxon>Pezizomycotina</taxon>
        <taxon>Dothideomycetes</taxon>
        <taxon>Dothideomycetidae</taxon>
        <taxon>Mycosphaerellales</taxon>
        <taxon>Mycosphaerellaceae</taxon>
        <taxon>Cercospora</taxon>
    </lineage>
</organism>
<dbReference type="AlphaFoldDB" id="A0A2S6CCU9"/>
<dbReference type="PANTHER" id="PTHR46720:SF3">
    <property type="entry name" value="FAD-BINDING DOMAIN-CONTAINING PROTEIN-RELATED"/>
    <property type="match status" value="1"/>
</dbReference>
<evidence type="ECO:0000256" key="3">
    <source>
        <dbReference type="ARBA" id="ARBA00023002"/>
    </source>
</evidence>
<evidence type="ECO:0000256" key="1">
    <source>
        <dbReference type="ARBA" id="ARBA00022630"/>
    </source>
</evidence>
<keyword evidence="5" id="KW-1185">Reference proteome</keyword>
<dbReference type="Gene3D" id="3.50.50.60">
    <property type="entry name" value="FAD/NAD(P)-binding domain"/>
    <property type="match status" value="1"/>
</dbReference>
<keyword evidence="2" id="KW-0274">FAD</keyword>
<keyword evidence="1" id="KW-0285">Flavoprotein</keyword>
<dbReference type="SUPFAM" id="SSF51905">
    <property type="entry name" value="FAD/NAD(P)-binding domain"/>
    <property type="match status" value="1"/>
</dbReference>